<dbReference type="OrthoDB" id="8613538at2"/>
<dbReference type="InterPro" id="IPR001638">
    <property type="entry name" value="Solute-binding_3/MltF_N"/>
</dbReference>
<dbReference type="PANTHER" id="PTHR35936">
    <property type="entry name" value="MEMBRANE-BOUND LYTIC MUREIN TRANSGLYCOSYLASE F"/>
    <property type="match status" value="1"/>
</dbReference>
<evidence type="ECO:0000256" key="2">
    <source>
        <dbReference type="ARBA" id="ARBA00010333"/>
    </source>
</evidence>
<evidence type="ECO:0000256" key="7">
    <source>
        <dbReference type="SAM" id="SignalP"/>
    </source>
</evidence>
<evidence type="ECO:0000256" key="6">
    <source>
        <dbReference type="RuleBase" id="RU003744"/>
    </source>
</evidence>
<dbReference type="Proteomes" id="UP000255326">
    <property type="component" value="Unassembled WGS sequence"/>
</dbReference>
<keyword evidence="5" id="KW-0449">Lipoprotein</keyword>
<dbReference type="Pfam" id="PF00497">
    <property type="entry name" value="SBP_bac_3"/>
    <property type="match status" value="1"/>
</dbReference>
<dbReference type="CDD" id="cd13711">
    <property type="entry name" value="PBP2_Ngo0372_TcyA"/>
    <property type="match status" value="1"/>
</dbReference>
<dbReference type="PROSITE" id="PS01039">
    <property type="entry name" value="SBP_BACTERIAL_3"/>
    <property type="match status" value="1"/>
</dbReference>
<feature type="domain" description="Solute-binding protein family 3/N-terminal" evidence="8">
    <location>
        <begin position="47"/>
        <end position="266"/>
    </location>
</feature>
<keyword evidence="3 7" id="KW-0732">Signal</keyword>
<comment type="similarity">
    <text evidence="2 6">Belongs to the bacterial solute-binding protein 3 family.</text>
</comment>
<dbReference type="SUPFAM" id="SSF53850">
    <property type="entry name" value="Periplasmic binding protein-like II"/>
    <property type="match status" value="1"/>
</dbReference>
<dbReference type="AlphaFoldDB" id="A0A370H1I2"/>
<dbReference type="SMART" id="SM00062">
    <property type="entry name" value="PBPb"/>
    <property type="match status" value="1"/>
</dbReference>
<accession>A0A370H1I2</accession>
<dbReference type="EMBL" id="QQAY01000001">
    <property type="protein sequence ID" value="RDI47903.1"/>
    <property type="molecule type" value="Genomic_DNA"/>
</dbReference>
<dbReference type="RefSeq" id="WP_114744102.1">
    <property type="nucleotide sequence ID" value="NZ_QQAY01000001.1"/>
</dbReference>
<feature type="chain" id="PRO_5039676315" evidence="7">
    <location>
        <begin position="20"/>
        <end position="269"/>
    </location>
</feature>
<evidence type="ECO:0000256" key="1">
    <source>
        <dbReference type="ARBA" id="ARBA00004196"/>
    </source>
</evidence>
<comment type="caution">
    <text evidence="9">The sequence shown here is derived from an EMBL/GenBank/DDBJ whole genome shotgun (WGS) entry which is preliminary data.</text>
</comment>
<dbReference type="InterPro" id="IPR018313">
    <property type="entry name" value="SBP_3_CS"/>
</dbReference>
<evidence type="ECO:0000256" key="4">
    <source>
        <dbReference type="ARBA" id="ARBA00023139"/>
    </source>
</evidence>
<evidence type="ECO:0000256" key="5">
    <source>
        <dbReference type="ARBA" id="ARBA00023288"/>
    </source>
</evidence>
<feature type="signal peptide" evidence="7">
    <location>
        <begin position="1"/>
        <end position="19"/>
    </location>
</feature>
<dbReference type="GO" id="GO:0030313">
    <property type="term" value="C:cell envelope"/>
    <property type="evidence" value="ECO:0007669"/>
    <property type="project" value="UniProtKB-SubCell"/>
</dbReference>
<organism evidence="9 10">
    <name type="scientific">Falsibacillus pallidus</name>
    <dbReference type="NCBI Taxonomy" id="493781"/>
    <lineage>
        <taxon>Bacteria</taxon>
        <taxon>Bacillati</taxon>
        <taxon>Bacillota</taxon>
        <taxon>Bacilli</taxon>
        <taxon>Bacillales</taxon>
        <taxon>Bacillaceae</taxon>
        <taxon>Falsibacillus</taxon>
    </lineage>
</organism>
<comment type="subcellular location">
    <subcellularLocation>
        <location evidence="1">Cell envelope</location>
    </subcellularLocation>
</comment>
<keyword evidence="10" id="KW-1185">Reference proteome</keyword>
<protein>
    <submittedName>
        <fullName evidence="9">Amino acid ABC transporter substrate-binding protein (PAAT family)</fullName>
    </submittedName>
</protein>
<name>A0A370H1I2_9BACI</name>
<gene>
    <name evidence="9" type="ORF">DFR59_101568</name>
</gene>
<dbReference type="Gene3D" id="3.40.190.10">
    <property type="entry name" value="Periplasmic binding protein-like II"/>
    <property type="match status" value="2"/>
</dbReference>
<evidence type="ECO:0000313" key="10">
    <source>
        <dbReference type="Proteomes" id="UP000255326"/>
    </source>
</evidence>
<evidence type="ECO:0000256" key="3">
    <source>
        <dbReference type="ARBA" id="ARBA00022729"/>
    </source>
</evidence>
<reference evidence="9 10" key="1">
    <citation type="submission" date="2018-07" db="EMBL/GenBank/DDBJ databases">
        <title>Genomic Encyclopedia of Type Strains, Phase IV (KMG-IV): sequencing the most valuable type-strain genomes for metagenomic binning, comparative biology and taxonomic classification.</title>
        <authorList>
            <person name="Goeker M."/>
        </authorList>
    </citation>
    <scope>NUCLEOTIDE SEQUENCE [LARGE SCALE GENOMIC DNA]</scope>
    <source>
        <strain evidence="9 10">DSM 25281</strain>
    </source>
</reference>
<dbReference type="PANTHER" id="PTHR35936:SF34">
    <property type="entry name" value="ABC TRANSPORTER EXTRACELLULAR-BINDING PROTEIN YCKB-RELATED"/>
    <property type="match status" value="1"/>
</dbReference>
<evidence type="ECO:0000259" key="8">
    <source>
        <dbReference type="SMART" id="SM00062"/>
    </source>
</evidence>
<proteinExistence type="inferred from homology"/>
<sequence>MKKLKMTLVLALSAMFILAGCGSSDTNKNESANKEDALYNKVKKDGVLTIGTEGTYAPFTFHDKSGKLTGFDVELAQEVAKRMGVKAEFKETQWDSMFAGLNSKRFDMIANEVGIREDRQKKYDFSDPYIKSAAVLVTAKDNNDVKSFEDMKGLKAAQSLTSNYKDIAAKNGAQIVGVEGMSQAVKLIEAGRVDVTVNDKLSILDYLNTQKDANIKIAAEAKDASASAFMFRKGNDKLVKEVNKALKDIKDDGTYLKISKKWFGEDVSK</sequence>
<evidence type="ECO:0000313" key="9">
    <source>
        <dbReference type="EMBL" id="RDI47903.1"/>
    </source>
</evidence>
<dbReference type="PROSITE" id="PS51257">
    <property type="entry name" value="PROKAR_LIPOPROTEIN"/>
    <property type="match status" value="1"/>
</dbReference>
<keyword evidence="4" id="KW-0564">Palmitate</keyword>